<feature type="compositionally biased region" description="Pro residues" evidence="1">
    <location>
        <begin position="1"/>
        <end position="13"/>
    </location>
</feature>
<feature type="compositionally biased region" description="Basic residues" evidence="1">
    <location>
        <begin position="321"/>
        <end position="332"/>
    </location>
</feature>
<organism evidence="3 4">
    <name type="scientific">Zalerion maritima</name>
    <dbReference type="NCBI Taxonomy" id="339359"/>
    <lineage>
        <taxon>Eukaryota</taxon>
        <taxon>Fungi</taxon>
        <taxon>Dikarya</taxon>
        <taxon>Ascomycota</taxon>
        <taxon>Pezizomycotina</taxon>
        <taxon>Sordariomycetes</taxon>
        <taxon>Lulworthiomycetidae</taxon>
        <taxon>Lulworthiales</taxon>
        <taxon>Lulworthiaceae</taxon>
        <taxon>Zalerion</taxon>
    </lineage>
</organism>
<feature type="transmembrane region" description="Helical" evidence="2">
    <location>
        <begin position="690"/>
        <end position="710"/>
    </location>
</feature>
<feature type="compositionally biased region" description="Polar residues" evidence="1">
    <location>
        <begin position="23"/>
        <end position="36"/>
    </location>
</feature>
<gene>
    <name evidence="3" type="ORF">MKZ38_007865</name>
</gene>
<comment type="caution">
    <text evidence="3">The sequence shown here is derived from an EMBL/GenBank/DDBJ whole genome shotgun (WGS) entry which is preliminary data.</text>
</comment>
<protein>
    <recommendedName>
        <fullName evidence="5">Acetylserotonin methytransferase-like protein</fullName>
    </recommendedName>
</protein>
<keyword evidence="4" id="KW-1185">Reference proteome</keyword>
<feature type="region of interest" description="Disordered" evidence="1">
    <location>
        <begin position="611"/>
        <end position="653"/>
    </location>
</feature>
<feature type="region of interest" description="Disordered" evidence="1">
    <location>
        <begin position="1"/>
        <end position="202"/>
    </location>
</feature>
<feature type="compositionally biased region" description="Low complexity" evidence="1">
    <location>
        <begin position="425"/>
        <end position="455"/>
    </location>
</feature>
<evidence type="ECO:0008006" key="5">
    <source>
        <dbReference type="Google" id="ProtNLM"/>
    </source>
</evidence>
<evidence type="ECO:0000313" key="4">
    <source>
        <dbReference type="Proteomes" id="UP001201980"/>
    </source>
</evidence>
<dbReference type="Proteomes" id="UP001201980">
    <property type="component" value="Unassembled WGS sequence"/>
</dbReference>
<name>A0AAD5WVT6_9PEZI</name>
<feature type="compositionally biased region" description="Polar residues" evidence="1">
    <location>
        <begin position="48"/>
        <end position="70"/>
    </location>
</feature>
<feature type="region of interest" description="Disordered" evidence="1">
    <location>
        <begin position="246"/>
        <end position="341"/>
    </location>
</feature>
<keyword evidence="2" id="KW-0472">Membrane</keyword>
<feature type="compositionally biased region" description="Basic and acidic residues" evidence="1">
    <location>
        <begin position="120"/>
        <end position="130"/>
    </location>
</feature>
<feature type="compositionally biased region" description="Low complexity" evidence="1">
    <location>
        <begin position="292"/>
        <end position="302"/>
    </location>
</feature>
<feature type="region of interest" description="Disordered" evidence="1">
    <location>
        <begin position="408"/>
        <end position="461"/>
    </location>
</feature>
<dbReference type="EMBL" id="JAKWBI020000051">
    <property type="protein sequence ID" value="KAJ2904533.1"/>
    <property type="molecule type" value="Genomic_DNA"/>
</dbReference>
<feature type="compositionally biased region" description="Low complexity" evidence="1">
    <location>
        <begin position="71"/>
        <end position="80"/>
    </location>
</feature>
<sequence>MSNSPPPPPPPHPAGGFSLFPHPSSSQPKPLPSNNPYRKGTPRPRAPTPSSANGDCQPPSESSSPPRNGRSTPQSHSQVHPQPPTSPPSPARHHRRHPSTDMLKRAASKRSTGNRSPQEGPRHDLSHREFVASGRPETPEPPAAVATSPHPVQQPHVLDEVPVRTETAFSEAPTLVRTYSNRSRSSIAKRPLPTDDEDQEPVPQVALRSIFPQYNPELPMDRQDYFPTQRSPTHIPYEIISRQPYNPHAAVDGGRSPPPLRSPGHDERHQQHHHRHTQTQPQSVPSLSIATGVGPAPAVAGPSRPSTSHNIHSESAPAPHSHPHQQHPHPHRRLFEHEPDPDISGTDELRALWKVANGWKASASEGRPFALRVCAERDAPVFTLTSANGQPFYNLRMDPRATTAYVILSRRDPSKPYKPPKKPKSSILSSPDSSSPSGILSSSPMTPTSPQSAPPVDTSGKGWLEVLTTTLEEPDRRLPPGDGLISLLYPLQAAKMALDRPDDEVTVMTAERECARLVWDQDSQSTYLVHPAVATPFRATIERHAAQCRTEYVLEHVESPRHLARLVRDGTGGGFLEVDTSVAARVDAVYVIDIAVTALLLVASEDEKGRKLEMFEPPPPPAALLRDGRRSNSRLSTSSRRSRREEKRAASGIGQRKFESFEVDIESQASSLAKMAMDDKDKKLPGGIRLVIKLITWFFKALFWIVMLAFKTLAAIVNGLAKCCGERDK</sequence>
<evidence type="ECO:0000256" key="2">
    <source>
        <dbReference type="SAM" id="Phobius"/>
    </source>
</evidence>
<evidence type="ECO:0000313" key="3">
    <source>
        <dbReference type="EMBL" id="KAJ2904533.1"/>
    </source>
</evidence>
<feature type="compositionally biased region" description="Pro residues" evidence="1">
    <location>
        <begin position="81"/>
        <end position="90"/>
    </location>
</feature>
<reference evidence="3" key="1">
    <citation type="submission" date="2022-07" db="EMBL/GenBank/DDBJ databases">
        <title>Draft genome sequence of Zalerion maritima ATCC 34329, a (micro)plastics degrading marine fungus.</title>
        <authorList>
            <person name="Paco A."/>
            <person name="Goncalves M.F.M."/>
            <person name="Rocha-Santos T.A.P."/>
            <person name="Alves A."/>
        </authorList>
    </citation>
    <scope>NUCLEOTIDE SEQUENCE</scope>
    <source>
        <strain evidence="3">ATCC 34329</strain>
    </source>
</reference>
<dbReference type="AlphaFoldDB" id="A0AAD5WVT6"/>
<proteinExistence type="predicted"/>
<feature type="compositionally biased region" description="Polar residues" evidence="1">
    <location>
        <begin position="177"/>
        <end position="186"/>
    </location>
</feature>
<keyword evidence="2" id="KW-0812">Transmembrane</keyword>
<accession>A0AAD5WVT6</accession>
<evidence type="ECO:0000256" key="1">
    <source>
        <dbReference type="SAM" id="MobiDB-lite"/>
    </source>
</evidence>
<keyword evidence="2" id="KW-1133">Transmembrane helix</keyword>